<evidence type="ECO:0000313" key="2">
    <source>
        <dbReference type="EMBL" id="QLJ53329.1"/>
    </source>
</evidence>
<dbReference type="KEGG" id="flt:Sv326_1154"/>
<dbReference type="AlphaFoldDB" id="A0A7D5XKK4"/>
<keyword evidence="1" id="KW-0472">Membrane</keyword>
<accession>A0A7D5XKK4</accession>
<dbReference type="Proteomes" id="UP000510821">
    <property type="component" value="Chromosome"/>
</dbReference>
<reference evidence="3" key="1">
    <citation type="submission" date="2020-07" db="EMBL/GenBank/DDBJ databases">
        <title>Metabolic diversity and evolutionary history of the archaeal phylum ###Micrarchaeota### uncovered from a freshwater lake metagenome.</title>
        <authorList>
            <person name="Kadnikov V.V."/>
            <person name="Savvichev A.S."/>
            <person name="Mardanov A.V."/>
            <person name="Beletsky A.V."/>
            <person name="Chupakov A.V."/>
            <person name="Kokryatskaya N.M."/>
            <person name="Pimenov N.V."/>
            <person name="Ravin N.V."/>
        </authorList>
    </citation>
    <scope>NUCLEOTIDE SEQUENCE [LARGE SCALE GENOMIC DNA]</scope>
</reference>
<feature type="transmembrane region" description="Helical" evidence="1">
    <location>
        <begin position="473"/>
        <end position="493"/>
    </location>
</feature>
<protein>
    <recommendedName>
        <fullName evidence="4">Big-1 domain-containing protein</fullName>
    </recommendedName>
</protein>
<sequence length="501" mass="54931">MKNTSNLLILLSILLLSRQTCACLQSIDPSFGANPSYFNMSEQVNRDIHSQNISPEEKFYLLIHNSFPEAPLLSNIMGYDLLLPFSCPPDGTQVTDRNFIKGAWVRVISIMPSVTDEGGNGWVQPRGKVLVAHNYSIQLPPSATNSYPDCGVVYTLLNSSNELSVYINGVYLGSSTLTDYETDSTDVGADAELLVSAMVKEDYYVSECYCCGYGDEGCESTCCSCKFSNSEVVEERLNLSNSLDRRVYRVNISAVLTMLQCPKDPLSTASGNLSLATSAPVQSILLSFFDSNISLQTHELDIMPVLKPHNVLEARSVSRNHEFSQKAFVSGVNISDGAILLNFTGVPREYLRVSHASLMLVDLFGEEHNLTNYTEVSCPLNPVIELSAPHWAEEGSDFQAAVKLSEGGSALPGRKVKVLYSAEEYTETTDSNGEAVFKLKAKQSLIEAKTEYDGSYAGVKASRNIMVYRSSTLTYLLSLLALLFILALSYTALRRMVGGGR</sequence>
<proteinExistence type="predicted"/>
<organism evidence="2 3">
    <name type="scientific">Fermentimicrarchaeum limneticum</name>
    <dbReference type="NCBI Taxonomy" id="2795018"/>
    <lineage>
        <taxon>Archaea</taxon>
        <taxon>Candidatus Micrarchaeota</taxon>
        <taxon>Candidatus Fermentimicrarchaeales</taxon>
        <taxon>Candidatus Fermentimicrarchaeaceae</taxon>
        <taxon>Candidatus Fermentimicrarchaeum</taxon>
    </lineage>
</organism>
<keyword evidence="1" id="KW-1133">Transmembrane helix</keyword>
<evidence type="ECO:0000256" key="1">
    <source>
        <dbReference type="SAM" id="Phobius"/>
    </source>
</evidence>
<name>A0A7D5XKK4_FERL1</name>
<evidence type="ECO:0000313" key="3">
    <source>
        <dbReference type="Proteomes" id="UP000510821"/>
    </source>
</evidence>
<keyword evidence="1" id="KW-0812">Transmembrane</keyword>
<evidence type="ECO:0008006" key="4">
    <source>
        <dbReference type="Google" id="ProtNLM"/>
    </source>
</evidence>
<gene>
    <name evidence="2" type="ORF">Sv326_1154</name>
</gene>
<dbReference type="EMBL" id="CP058998">
    <property type="protein sequence ID" value="QLJ53329.1"/>
    <property type="molecule type" value="Genomic_DNA"/>
</dbReference>